<protein>
    <submittedName>
        <fullName evidence="2">Uncharacterized protein</fullName>
    </submittedName>
</protein>
<organism evidence="2 3">
    <name type="scientific">Listeria weihenstephanensis</name>
    <dbReference type="NCBI Taxonomy" id="1006155"/>
    <lineage>
        <taxon>Bacteria</taxon>
        <taxon>Bacillati</taxon>
        <taxon>Bacillota</taxon>
        <taxon>Bacilli</taxon>
        <taxon>Bacillales</taxon>
        <taxon>Listeriaceae</taxon>
        <taxon>Listeria</taxon>
    </lineage>
</organism>
<evidence type="ECO:0000313" key="2">
    <source>
        <dbReference type="EMBL" id="MBC1501415.1"/>
    </source>
</evidence>
<sequence>MTEKVETLFYKKWWFWFIALAVIAILVVILFFVTNSGSRSIPAKALPYPDTAKKTTLGSGIHKVGKDLKAGRYTIHSDEGSGNIMSGPNFNDIIGSDASFAINDVVQTFKDGADINIMGLGKVTFTPKVVTSVAIKPIITELHSGTYYVGVDIPAGEYIVHTYDEFGYFDNGTTHETIGVDASKAINNIKVEFKEGSIIKLGHLSKTTFTPQ</sequence>
<evidence type="ECO:0000313" key="3">
    <source>
        <dbReference type="Proteomes" id="UP000564536"/>
    </source>
</evidence>
<comment type="caution">
    <text evidence="2">The sequence shown here is derived from an EMBL/GenBank/DDBJ whole genome shotgun (WGS) entry which is preliminary data.</text>
</comment>
<evidence type="ECO:0000256" key="1">
    <source>
        <dbReference type="SAM" id="Phobius"/>
    </source>
</evidence>
<name>A0A841Z7Z1_9LIST</name>
<proteinExistence type="predicted"/>
<dbReference type="AlphaFoldDB" id="A0A841Z7Z1"/>
<dbReference type="Proteomes" id="UP000564536">
    <property type="component" value="Unassembled WGS sequence"/>
</dbReference>
<gene>
    <name evidence="2" type="ORF">HB943_12450</name>
</gene>
<reference evidence="2 3" key="1">
    <citation type="submission" date="2020-03" db="EMBL/GenBank/DDBJ databases">
        <title>Soil Listeria distribution.</title>
        <authorList>
            <person name="Liao J."/>
            <person name="Wiedmann M."/>
        </authorList>
    </citation>
    <scope>NUCLEOTIDE SEQUENCE [LARGE SCALE GENOMIC DNA]</scope>
    <source>
        <strain evidence="2 3">FSL L7-1523</strain>
    </source>
</reference>
<keyword evidence="1" id="KW-0472">Membrane</keyword>
<keyword evidence="1" id="KW-1133">Transmembrane helix</keyword>
<keyword evidence="1" id="KW-0812">Transmembrane</keyword>
<accession>A0A841Z7Z1</accession>
<feature type="transmembrane region" description="Helical" evidence="1">
    <location>
        <begin position="13"/>
        <end position="34"/>
    </location>
</feature>
<dbReference type="EMBL" id="JAARRL010000022">
    <property type="protein sequence ID" value="MBC1501415.1"/>
    <property type="molecule type" value="Genomic_DNA"/>
</dbReference>
<dbReference type="RefSeq" id="WP_185426769.1">
    <property type="nucleotide sequence ID" value="NZ_JAARRL010000022.1"/>
</dbReference>